<reference evidence="2 4" key="1">
    <citation type="submission" date="2017-09" db="EMBL/GenBank/DDBJ databases">
        <title>Bacterial strain isolated from the female urinary microbiota.</title>
        <authorList>
            <person name="Thomas-White K."/>
            <person name="Kumar N."/>
            <person name="Forster S."/>
            <person name="Putonti C."/>
            <person name="Lawley T."/>
            <person name="Wolfe A.J."/>
        </authorList>
    </citation>
    <scope>NUCLEOTIDE SEQUENCE [LARGE SCALE GENOMIC DNA]</scope>
    <source>
        <strain evidence="2 4">UMB0186</strain>
    </source>
</reference>
<evidence type="ECO:0000313" key="3">
    <source>
        <dbReference type="EMBL" id="QGS08333.1"/>
    </source>
</evidence>
<dbReference type="OrthoDB" id="2387205at2"/>
<protein>
    <recommendedName>
        <fullName evidence="1">SAP domain-containing protein</fullName>
    </recommendedName>
</protein>
<evidence type="ECO:0000313" key="4">
    <source>
        <dbReference type="Proteomes" id="UP000235670"/>
    </source>
</evidence>
<proteinExistence type="predicted"/>
<dbReference type="Pfam" id="PF02037">
    <property type="entry name" value="SAP"/>
    <property type="match status" value="1"/>
</dbReference>
<evidence type="ECO:0000313" key="2">
    <source>
        <dbReference type="EMBL" id="PMC53329.1"/>
    </source>
</evidence>
<dbReference type="InterPro" id="IPR003034">
    <property type="entry name" value="SAP_dom"/>
</dbReference>
<gene>
    <name evidence="2" type="ORF">CJ218_00385</name>
    <name evidence="3" type="ORF">FOC50_02200</name>
</gene>
<dbReference type="PROSITE" id="PS50800">
    <property type="entry name" value="SAP"/>
    <property type="match status" value="1"/>
</dbReference>
<sequence>MRYDERISLNKLKVEELKEILVRGELKVTGKKNDLIERIIEECDKRYYQRYLELERYITDKGEKLLARTKFVLVAHSNNIAYPVDIYNFYLNNQSSDELDLICDFIECKVRFDKETKEISDNSYLYYQLSQVCNIYNNQEKQLYYLLKSCYEFISTDTPYFRLINIKEFKNYVNRLSFHTKDISLLLQSNQDLKENMESYINSLEKTYYNNYFNNDEIKNLIIAFCLKNSYEVDRIIVNIYKRNQAEGKFDGNISDGIYEYCYPQKIEDEKKEKVSLINKIVSWLNN</sequence>
<dbReference type="SMART" id="SM00513">
    <property type="entry name" value="SAP"/>
    <property type="match status" value="1"/>
</dbReference>
<evidence type="ECO:0000313" key="5">
    <source>
        <dbReference type="Proteomes" id="UP000427636"/>
    </source>
</evidence>
<feature type="domain" description="SAP" evidence="1">
    <location>
        <begin position="9"/>
        <end position="43"/>
    </location>
</feature>
<dbReference type="Gene3D" id="1.10.720.30">
    <property type="entry name" value="SAP domain"/>
    <property type="match status" value="1"/>
</dbReference>
<dbReference type="AlphaFoldDB" id="A0A2N6SHH7"/>
<keyword evidence="5" id="KW-1185">Reference proteome</keyword>
<reference evidence="3 5" key="2">
    <citation type="submission" date="2019-11" db="EMBL/GenBank/DDBJ databases">
        <title>FDA dAtabase for Regulatory Grade micrObial Sequences (FDA-ARGOS): Supporting development and validation of Infectious Disease Dx tests.</title>
        <authorList>
            <person name="Turner S."/>
            <person name="Byrd R."/>
            <person name="Tallon L."/>
            <person name="Sadzewicz L."/>
            <person name="Vavikolanu K."/>
            <person name="Mehta A."/>
            <person name="Aluvathingal J."/>
            <person name="Nadendla S."/>
            <person name="Myers T."/>
            <person name="Yan Y."/>
            <person name="Sichtig H."/>
        </authorList>
    </citation>
    <scope>NUCLEOTIDE SEQUENCE [LARGE SCALE GENOMIC DNA]</scope>
    <source>
        <strain evidence="3 5">FDAARGOS_742</strain>
    </source>
</reference>
<dbReference type="SUPFAM" id="SSF68906">
    <property type="entry name" value="SAP domain"/>
    <property type="match status" value="1"/>
</dbReference>
<name>A0A2N6SHH7_9BACL</name>
<dbReference type="Proteomes" id="UP000427636">
    <property type="component" value="Chromosome"/>
</dbReference>
<organism evidence="2 4">
    <name type="scientific">Gemella sanguinis</name>
    <dbReference type="NCBI Taxonomy" id="84135"/>
    <lineage>
        <taxon>Bacteria</taxon>
        <taxon>Bacillati</taxon>
        <taxon>Bacillota</taxon>
        <taxon>Bacilli</taxon>
        <taxon>Bacillales</taxon>
        <taxon>Gemellaceae</taxon>
        <taxon>Gemella</taxon>
    </lineage>
</organism>
<dbReference type="InterPro" id="IPR036361">
    <property type="entry name" value="SAP_dom_sf"/>
</dbReference>
<dbReference type="EMBL" id="CP046313">
    <property type="protein sequence ID" value="QGS08333.1"/>
    <property type="molecule type" value="Genomic_DNA"/>
</dbReference>
<evidence type="ECO:0000259" key="1">
    <source>
        <dbReference type="PROSITE" id="PS50800"/>
    </source>
</evidence>
<dbReference type="EMBL" id="PNGT01000001">
    <property type="protein sequence ID" value="PMC53329.1"/>
    <property type="molecule type" value="Genomic_DNA"/>
</dbReference>
<dbReference type="Proteomes" id="UP000235670">
    <property type="component" value="Unassembled WGS sequence"/>
</dbReference>
<accession>A0A2N6SHH7</accession>